<dbReference type="EMBL" id="AVPT01000008">
    <property type="protein sequence ID" value="KGM56832.1"/>
    <property type="molecule type" value="Genomic_DNA"/>
</dbReference>
<evidence type="ECO:0000313" key="2">
    <source>
        <dbReference type="EMBL" id="KGM56832.1"/>
    </source>
</evidence>
<dbReference type="AlphaFoldDB" id="A0A0A0F651"/>
<sequence>MSEFEIGDLGDFELMQAASVVEAMHAAGRSVRLERRPEGRRDNARREQEVDETIADSFPASDPPAWTLGRRSR</sequence>
<name>A0A0A0F651_9GAMM</name>
<accession>A0A0A0F651</accession>
<keyword evidence="3" id="KW-1185">Reference proteome</keyword>
<proteinExistence type="predicted"/>
<feature type="compositionally biased region" description="Basic and acidic residues" evidence="1">
    <location>
        <begin position="31"/>
        <end position="48"/>
    </location>
</feature>
<evidence type="ECO:0000313" key="3">
    <source>
        <dbReference type="Proteomes" id="UP000029989"/>
    </source>
</evidence>
<comment type="caution">
    <text evidence="2">The sequence shown here is derived from an EMBL/GenBank/DDBJ whole genome shotgun (WGS) entry which is preliminary data.</text>
</comment>
<organism evidence="2 3">
    <name type="scientific">Lysobacter arseniciresistens ZS79</name>
    <dbReference type="NCBI Taxonomy" id="913325"/>
    <lineage>
        <taxon>Bacteria</taxon>
        <taxon>Pseudomonadati</taxon>
        <taxon>Pseudomonadota</taxon>
        <taxon>Gammaproteobacteria</taxon>
        <taxon>Lysobacterales</taxon>
        <taxon>Lysobacteraceae</taxon>
        <taxon>Novilysobacter</taxon>
    </lineage>
</organism>
<dbReference type="Proteomes" id="UP000029989">
    <property type="component" value="Unassembled WGS sequence"/>
</dbReference>
<reference evidence="2 3" key="1">
    <citation type="journal article" date="2015" name="Stand. Genomic Sci.">
        <title>Genomic information of the arsenic-resistant bacterium Lysobacter arseniciresistens type strain ZS79(T) and comparison of Lysobacter draft genomes.</title>
        <authorList>
            <person name="Liu L."/>
            <person name="Zhang S."/>
            <person name="Luo M."/>
            <person name="Wang G."/>
        </authorList>
    </citation>
    <scope>NUCLEOTIDE SEQUENCE [LARGE SCALE GENOMIC DNA]</scope>
    <source>
        <strain evidence="2 3">ZS79</strain>
    </source>
</reference>
<protein>
    <submittedName>
        <fullName evidence="2">Uncharacterized protein</fullName>
    </submittedName>
</protein>
<dbReference type="RefSeq" id="WP_036209458.1">
    <property type="nucleotide sequence ID" value="NZ_AVPT01000008.1"/>
</dbReference>
<feature type="region of interest" description="Disordered" evidence="1">
    <location>
        <begin position="27"/>
        <end position="73"/>
    </location>
</feature>
<dbReference type="OrthoDB" id="6166220at2"/>
<evidence type="ECO:0000256" key="1">
    <source>
        <dbReference type="SAM" id="MobiDB-lite"/>
    </source>
</evidence>
<gene>
    <name evidence="2" type="ORF">N799_13255</name>
</gene>
<dbReference type="STRING" id="913325.N799_13255"/>